<keyword evidence="2" id="KW-1185">Reference proteome</keyword>
<sequence length="180" mass="20196">MSIGSPPQNTCFAVALVATLAVIGCNDRSQDLRRTPWDVGGQTENLTDTEFLQQQLERVAAGESPKVTQHPDLAADEYYQSLQEAVDRLWNAKSYDSSELRICTATVEHTVFACDPAHEIAKAAWEAKWKPKLLEYEAIGGCGCCVEDYMITGPRAAILEYPMHPSLLEYYPRWRPDQDQ</sequence>
<dbReference type="KEGG" id="snep:Enr13x_71810"/>
<proteinExistence type="predicted"/>
<reference evidence="1 2" key="1">
    <citation type="submission" date="2019-03" db="EMBL/GenBank/DDBJ databases">
        <title>Deep-cultivation of Planctomycetes and their phenomic and genomic characterization uncovers novel biology.</title>
        <authorList>
            <person name="Wiegand S."/>
            <person name="Jogler M."/>
            <person name="Boedeker C."/>
            <person name="Pinto D."/>
            <person name="Vollmers J."/>
            <person name="Rivas-Marin E."/>
            <person name="Kohn T."/>
            <person name="Peeters S.H."/>
            <person name="Heuer A."/>
            <person name="Rast P."/>
            <person name="Oberbeckmann S."/>
            <person name="Bunk B."/>
            <person name="Jeske O."/>
            <person name="Meyerdierks A."/>
            <person name="Storesund J.E."/>
            <person name="Kallscheuer N."/>
            <person name="Luecker S."/>
            <person name="Lage O.M."/>
            <person name="Pohl T."/>
            <person name="Merkel B.J."/>
            <person name="Hornburger P."/>
            <person name="Mueller R.-W."/>
            <person name="Bruemmer F."/>
            <person name="Labrenz M."/>
            <person name="Spormann A.M."/>
            <person name="Op den Camp H."/>
            <person name="Overmann J."/>
            <person name="Amann R."/>
            <person name="Jetten M.S.M."/>
            <person name="Mascher T."/>
            <person name="Medema M.H."/>
            <person name="Devos D.P."/>
            <person name="Kaster A.-K."/>
            <person name="Ovreas L."/>
            <person name="Rohde M."/>
            <person name="Galperin M.Y."/>
            <person name="Jogler C."/>
        </authorList>
    </citation>
    <scope>NUCLEOTIDE SEQUENCE [LARGE SCALE GENOMIC DNA]</scope>
    <source>
        <strain evidence="1 2">Enr13</strain>
    </source>
</reference>
<evidence type="ECO:0000313" key="2">
    <source>
        <dbReference type="Proteomes" id="UP000319004"/>
    </source>
</evidence>
<dbReference type="AlphaFoldDB" id="A0A518I2D1"/>
<name>A0A518I2D1_9BACT</name>
<organism evidence="1 2">
    <name type="scientific">Stieleria neptunia</name>
    <dbReference type="NCBI Taxonomy" id="2527979"/>
    <lineage>
        <taxon>Bacteria</taxon>
        <taxon>Pseudomonadati</taxon>
        <taxon>Planctomycetota</taxon>
        <taxon>Planctomycetia</taxon>
        <taxon>Pirellulales</taxon>
        <taxon>Pirellulaceae</taxon>
        <taxon>Stieleria</taxon>
    </lineage>
</organism>
<gene>
    <name evidence="1" type="ORF">Enr13x_71810</name>
</gene>
<protein>
    <submittedName>
        <fullName evidence="1">Uncharacterized protein</fullName>
    </submittedName>
</protein>
<dbReference type="Proteomes" id="UP000319004">
    <property type="component" value="Chromosome"/>
</dbReference>
<evidence type="ECO:0000313" key="1">
    <source>
        <dbReference type="EMBL" id="QDV47272.1"/>
    </source>
</evidence>
<dbReference type="EMBL" id="CP037423">
    <property type="protein sequence ID" value="QDV47272.1"/>
    <property type="molecule type" value="Genomic_DNA"/>
</dbReference>
<accession>A0A518I2D1</accession>